<dbReference type="EMBL" id="JAAIUW010000007">
    <property type="protein sequence ID" value="KAF7822912.1"/>
    <property type="molecule type" value="Genomic_DNA"/>
</dbReference>
<gene>
    <name evidence="1" type="ORF">G2W53_021056</name>
</gene>
<organism evidence="1 2">
    <name type="scientific">Senna tora</name>
    <dbReference type="NCBI Taxonomy" id="362788"/>
    <lineage>
        <taxon>Eukaryota</taxon>
        <taxon>Viridiplantae</taxon>
        <taxon>Streptophyta</taxon>
        <taxon>Embryophyta</taxon>
        <taxon>Tracheophyta</taxon>
        <taxon>Spermatophyta</taxon>
        <taxon>Magnoliopsida</taxon>
        <taxon>eudicotyledons</taxon>
        <taxon>Gunneridae</taxon>
        <taxon>Pentapetalae</taxon>
        <taxon>rosids</taxon>
        <taxon>fabids</taxon>
        <taxon>Fabales</taxon>
        <taxon>Fabaceae</taxon>
        <taxon>Caesalpinioideae</taxon>
        <taxon>Cassia clade</taxon>
        <taxon>Senna</taxon>
    </lineage>
</organism>
<reference evidence="1" key="1">
    <citation type="submission" date="2020-09" db="EMBL/GenBank/DDBJ databases">
        <title>Genome-Enabled Discovery of Anthraquinone Biosynthesis in Senna tora.</title>
        <authorList>
            <person name="Kang S.-H."/>
            <person name="Pandey R.P."/>
            <person name="Lee C.-M."/>
            <person name="Sim J.-S."/>
            <person name="Jeong J.-T."/>
            <person name="Choi B.-S."/>
            <person name="Jung M."/>
            <person name="Ginzburg D."/>
            <person name="Zhao K."/>
            <person name="Won S.Y."/>
            <person name="Oh T.-J."/>
            <person name="Yu Y."/>
            <person name="Kim N.-H."/>
            <person name="Lee O.R."/>
            <person name="Lee T.-H."/>
            <person name="Bashyal P."/>
            <person name="Kim T.-S."/>
            <person name="Lee W.-H."/>
            <person name="Kawkins C."/>
            <person name="Kim C.-K."/>
            <person name="Kim J.S."/>
            <person name="Ahn B.O."/>
            <person name="Rhee S.Y."/>
            <person name="Sohng J.K."/>
        </authorList>
    </citation>
    <scope>NUCLEOTIDE SEQUENCE</scope>
    <source>
        <tissue evidence="1">Leaf</tissue>
    </source>
</reference>
<dbReference type="Proteomes" id="UP000634136">
    <property type="component" value="Unassembled WGS sequence"/>
</dbReference>
<sequence length="44" mass="4919">MESISMRNTNKAPDMELADPINPIIFGRAQPERWSGKGPYGKVD</sequence>
<name>A0A834TIN4_9FABA</name>
<keyword evidence="2" id="KW-1185">Reference proteome</keyword>
<comment type="caution">
    <text evidence="1">The sequence shown here is derived from an EMBL/GenBank/DDBJ whole genome shotgun (WGS) entry which is preliminary data.</text>
</comment>
<evidence type="ECO:0000313" key="1">
    <source>
        <dbReference type="EMBL" id="KAF7822912.1"/>
    </source>
</evidence>
<accession>A0A834TIN4</accession>
<dbReference type="AlphaFoldDB" id="A0A834TIN4"/>
<protein>
    <submittedName>
        <fullName evidence="1">Uncharacterized protein</fullName>
    </submittedName>
</protein>
<evidence type="ECO:0000313" key="2">
    <source>
        <dbReference type="Proteomes" id="UP000634136"/>
    </source>
</evidence>
<proteinExistence type="predicted"/>